<organism evidence="1 2">
    <name type="scientific">Peribacillus psychrosaccharolyticus</name>
    <name type="common">Bacillus psychrosaccharolyticus</name>
    <dbReference type="NCBI Taxonomy" id="1407"/>
    <lineage>
        <taxon>Bacteria</taxon>
        <taxon>Bacillati</taxon>
        <taxon>Bacillota</taxon>
        <taxon>Bacilli</taxon>
        <taxon>Bacillales</taxon>
        <taxon>Bacillaceae</taxon>
        <taxon>Peribacillus</taxon>
    </lineage>
</organism>
<keyword evidence="2" id="KW-1185">Reference proteome</keyword>
<evidence type="ECO:0000313" key="1">
    <source>
        <dbReference type="EMBL" id="QQS99867.1"/>
    </source>
</evidence>
<dbReference type="AlphaFoldDB" id="A0A974NLC2"/>
<gene>
    <name evidence="1" type="ORF">I6J18_20145</name>
</gene>
<reference evidence="1 2" key="1">
    <citation type="submission" date="2021-01" db="EMBL/GenBank/DDBJ databases">
        <title>FDA dAtabase for Regulatory Grade micrObial Sequences (FDA-ARGOS): Supporting development and validation of Infectious Disease Dx tests.</title>
        <authorList>
            <person name="Nelson B."/>
            <person name="Plummer A."/>
            <person name="Tallon L."/>
            <person name="Sadzewicz L."/>
            <person name="Zhao X."/>
            <person name="Boylan J."/>
            <person name="Ott S."/>
            <person name="Bowen H."/>
            <person name="Vavikolanu K."/>
            <person name="Mehta A."/>
            <person name="Aluvathingal J."/>
            <person name="Nadendla S."/>
            <person name="Myers T."/>
            <person name="Yan Y."/>
            <person name="Sichtig H."/>
        </authorList>
    </citation>
    <scope>NUCLEOTIDE SEQUENCE [LARGE SCALE GENOMIC DNA]</scope>
    <source>
        <strain evidence="1 2">FDAARGOS_1161</strain>
    </source>
</reference>
<evidence type="ECO:0000313" key="2">
    <source>
        <dbReference type="Proteomes" id="UP000595254"/>
    </source>
</evidence>
<accession>A0A974NLC2</accession>
<dbReference type="EMBL" id="CP068053">
    <property type="protein sequence ID" value="QQS99867.1"/>
    <property type="molecule type" value="Genomic_DNA"/>
</dbReference>
<dbReference type="RefSeq" id="WP_152526432.1">
    <property type="nucleotide sequence ID" value="NZ_CP068053.1"/>
</dbReference>
<dbReference type="KEGG" id="ppsr:I6J18_20145"/>
<sequence>MFIGVPAITDWWPFGEESVDVCAERRLYRTVWTALCAERFHLAIKKKVSSEDLEIINQERNSFDRK</sequence>
<name>A0A974NLC2_PERPY</name>
<dbReference type="Proteomes" id="UP000595254">
    <property type="component" value="Chromosome"/>
</dbReference>
<proteinExistence type="predicted"/>
<protein>
    <submittedName>
        <fullName evidence="1">Uncharacterized protein</fullName>
    </submittedName>
</protein>